<feature type="region of interest" description="Disordered" evidence="8">
    <location>
        <begin position="1127"/>
        <end position="1173"/>
    </location>
</feature>
<dbReference type="EMBL" id="WJQU01000002">
    <property type="protein sequence ID" value="KAJ6643702.1"/>
    <property type="molecule type" value="Genomic_DNA"/>
</dbReference>
<feature type="domain" description="C2H2-type" evidence="9">
    <location>
        <begin position="818"/>
        <end position="845"/>
    </location>
</feature>
<dbReference type="PANTHER" id="PTHR23226">
    <property type="entry name" value="ZINC FINGER AND SCAN DOMAIN-CONTAINING"/>
    <property type="match status" value="1"/>
</dbReference>
<feature type="compositionally biased region" description="Polar residues" evidence="8">
    <location>
        <begin position="950"/>
        <end position="962"/>
    </location>
</feature>
<protein>
    <submittedName>
        <fullName evidence="10">Zinc finger protein</fullName>
    </submittedName>
</protein>
<keyword evidence="3" id="KW-0677">Repeat</keyword>
<proteinExistence type="predicted"/>
<feature type="compositionally biased region" description="Basic and acidic residues" evidence="8">
    <location>
        <begin position="963"/>
        <end position="984"/>
    </location>
</feature>
<dbReference type="PANTHER" id="PTHR23226:SF416">
    <property type="entry name" value="FI01424P"/>
    <property type="match status" value="1"/>
</dbReference>
<feature type="compositionally biased region" description="Basic and acidic residues" evidence="8">
    <location>
        <begin position="709"/>
        <end position="725"/>
    </location>
</feature>
<name>A0A9Q0N520_9DIPT</name>
<evidence type="ECO:0000256" key="8">
    <source>
        <dbReference type="SAM" id="MobiDB-lite"/>
    </source>
</evidence>
<keyword evidence="6" id="KW-0539">Nucleus</keyword>
<feature type="compositionally biased region" description="Low complexity" evidence="8">
    <location>
        <begin position="1063"/>
        <end position="1073"/>
    </location>
</feature>
<feature type="domain" description="C2H2-type" evidence="9">
    <location>
        <begin position="1275"/>
        <end position="1297"/>
    </location>
</feature>
<gene>
    <name evidence="10" type="primary">ZNF850_1</name>
    <name evidence="10" type="ORF">Bhyg_08667</name>
</gene>
<dbReference type="Proteomes" id="UP001151699">
    <property type="component" value="Chromosome B"/>
</dbReference>
<evidence type="ECO:0000259" key="9">
    <source>
        <dbReference type="PROSITE" id="PS50157"/>
    </source>
</evidence>
<feature type="compositionally biased region" description="Basic residues" evidence="8">
    <location>
        <begin position="858"/>
        <end position="869"/>
    </location>
</feature>
<dbReference type="GO" id="GO:0008270">
    <property type="term" value="F:zinc ion binding"/>
    <property type="evidence" value="ECO:0007669"/>
    <property type="project" value="UniProtKB-KW"/>
</dbReference>
<evidence type="ECO:0000256" key="3">
    <source>
        <dbReference type="ARBA" id="ARBA00022737"/>
    </source>
</evidence>
<feature type="region of interest" description="Disordered" evidence="8">
    <location>
        <begin position="858"/>
        <end position="999"/>
    </location>
</feature>
<feature type="domain" description="C2H2-type" evidence="9">
    <location>
        <begin position="1300"/>
        <end position="1322"/>
    </location>
</feature>
<feature type="domain" description="C2H2-type" evidence="9">
    <location>
        <begin position="546"/>
        <end position="573"/>
    </location>
</feature>
<evidence type="ECO:0000313" key="11">
    <source>
        <dbReference type="Proteomes" id="UP001151699"/>
    </source>
</evidence>
<comment type="subcellular location">
    <subcellularLocation>
        <location evidence="1">Nucleus</location>
    </subcellularLocation>
</comment>
<feature type="region of interest" description="Disordered" evidence="8">
    <location>
        <begin position="1018"/>
        <end position="1077"/>
    </location>
</feature>
<dbReference type="GO" id="GO:0000978">
    <property type="term" value="F:RNA polymerase II cis-regulatory region sequence-specific DNA binding"/>
    <property type="evidence" value="ECO:0007669"/>
    <property type="project" value="TreeGrafter"/>
</dbReference>
<dbReference type="GO" id="GO:0000981">
    <property type="term" value="F:DNA-binding transcription factor activity, RNA polymerase II-specific"/>
    <property type="evidence" value="ECO:0007669"/>
    <property type="project" value="TreeGrafter"/>
</dbReference>
<feature type="compositionally biased region" description="Basic and acidic residues" evidence="8">
    <location>
        <begin position="887"/>
        <end position="916"/>
    </location>
</feature>
<dbReference type="PROSITE" id="PS50157">
    <property type="entry name" value="ZINC_FINGER_C2H2_2"/>
    <property type="match status" value="10"/>
</dbReference>
<dbReference type="GO" id="GO:0005634">
    <property type="term" value="C:nucleus"/>
    <property type="evidence" value="ECO:0007669"/>
    <property type="project" value="UniProtKB-SubCell"/>
</dbReference>
<reference evidence="10" key="1">
    <citation type="submission" date="2022-07" db="EMBL/GenBank/DDBJ databases">
        <authorList>
            <person name="Trinca V."/>
            <person name="Uliana J.V.C."/>
            <person name="Torres T.T."/>
            <person name="Ward R.J."/>
            <person name="Monesi N."/>
        </authorList>
    </citation>
    <scope>NUCLEOTIDE SEQUENCE</scope>
    <source>
        <strain evidence="10">HSMRA1968</strain>
        <tissue evidence="10">Whole embryos</tissue>
    </source>
</reference>
<evidence type="ECO:0000256" key="2">
    <source>
        <dbReference type="ARBA" id="ARBA00022723"/>
    </source>
</evidence>
<keyword evidence="5" id="KW-0862">Zinc</keyword>
<evidence type="ECO:0000313" key="10">
    <source>
        <dbReference type="EMBL" id="KAJ6643702.1"/>
    </source>
</evidence>
<evidence type="ECO:0000256" key="1">
    <source>
        <dbReference type="ARBA" id="ARBA00004123"/>
    </source>
</evidence>
<feature type="domain" description="C2H2-type" evidence="9">
    <location>
        <begin position="63"/>
        <end position="90"/>
    </location>
</feature>
<dbReference type="PROSITE" id="PS00028">
    <property type="entry name" value="ZINC_FINGER_C2H2_1"/>
    <property type="match status" value="11"/>
</dbReference>
<dbReference type="SMART" id="SM00355">
    <property type="entry name" value="ZnF_C2H2"/>
    <property type="match status" value="19"/>
</dbReference>
<keyword evidence="11" id="KW-1185">Reference proteome</keyword>
<comment type="caution">
    <text evidence="10">The sequence shown here is derived from an EMBL/GenBank/DDBJ whole genome shotgun (WGS) entry which is preliminary data.</text>
</comment>
<feature type="domain" description="C2H2-type" evidence="9">
    <location>
        <begin position="111"/>
        <end position="138"/>
    </location>
</feature>
<feature type="compositionally biased region" description="Polar residues" evidence="8">
    <location>
        <begin position="917"/>
        <end position="930"/>
    </location>
</feature>
<dbReference type="SUPFAM" id="SSF57667">
    <property type="entry name" value="beta-beta-alpha zinc fingers"/>
    <property type="match status" value="4"/>
</dbReference>
<evidence type="ECO:0000256" key="5">
    <source>
        <dbReference type="ARBA" id="ARBA00022833"/>
    </source>
</evidence>
<keyword evidence="2" id="KW-0479">Metal-binding</keyword>
<dbReference type="Pfam" id="PF00096">
    <property type="entry name" value="zf-C2H2"/>
    <property type="match status" value="1"/>
</dbReference>
<feature type="domain" description="C2H2-type" evidence="9">
    <location>
        <begin position="1199"/>
        <end position="1226"/>
    </location>
</feature>
<dbReference type="Gene3D" id="3.30.160.60">
    <property type="entry name" value="Classic Zinc Finger"/>
    <property type="match status" value="6"/>
</dbReference>
<feature type="compositionally biased region" description="Basic and acidic residues" evidence="8">
    <location>
        <begin position="1028"/>
        <end position="1062"/>
    </location>
</feature>
<evidence type="ECO:0000256" key="6">
    <source>
        <dbReference type="ARBA" id="ARBA00023242"/>
    </source>
</evidence>
<evidence type="ECO:0000256" key="7">
    <source>
        <dbReference type="PROSITE-ProRule" id="PRU00042"/>
    </source>
</evidence>
<dbReference type="OrthoDB" id="6077919at2759"/>
<dbReference type="FunFam" id="3.30.160.60:FF:000340">
    <property type="entry name" value="zinc finger protein 473 isoform X1"/>
    <property type="match status" value="1"/>
</dbReference>
<dbReference type="InterPro" id="IPR036236">
    <property type="entry name" value="Znf_C2H2_sf"/>
</dbReference>
<accession>A0A9Q0N520</accession>
<dbReference type="InterPro" id="IPR013087">
    <property type="entry name" value="Znf_C2H2_type"/>
</dbReference>
<feature type="domain" description="C2H2-type" evidence="9">
    <location>
        <begin position="628"/>
        <end position="655"/>
    </location>
</feature>
<organism evidence="10 11">
    <name type="scientific">Pseudolycoriella hygida</name>
    <dbReference type="NCBI Taxonomy" id="35572"/>
    <lineage>
        <taxon>Eukaryota</taxon>
        <taxon>Metazoa</taxon>
        <taxon>Ecdysozoa</taxon>
        <taxon>Arthropoda</taxon>
        <taxon>Hexapoda</taxon>
        <taxon>Insecta</taxon>
        <taxon>Pterygota</taxon>
        <taxon>Neoptera</taxon>
        <taxon>Endopterygota</taxon>
        <taxon>Diptera</taxon>
        <taxon>Nematocera</taxon>
        <taxon>Sciaroidea</taxon>
        <taxon>Sciaridae</taxon>
        <taxon>Pseudolycoriella</taxon>
    </lineage>
</organism>
<sequence>MKRASEIMSKCHQLSVLKTDMKNMKFDSSYPCATCEKSFKKFIIFEGHFAFNAKCRRNSGSFMQCYICGNKFRHLAVLKYHLRRHVKNKTTSLRPKIVRVANGKSSPRIGFNCNICRKRFRTKAYLSEHKTKHSKVENKYPSNADTQVDIVNSKTSPSFECNICKMDCLEKTALARHMNDHKFGEVECNFCSIRFTKKSLTIHAREVHPGADFGDVCREIDSSTISSQREQLQRPKECRETLPTENHRVQHEKVHTGEIECKICRVKVSQLSMELHQRQIHANVSVDKLSETAKNDQIGEKRTLAETNGYMNGDESKKELIKHDTEERVYTRNAKRRKTLSGDFDSKEHHGESKTLEFSADKQIYNERIQRKETISPTNGIEGREVLNQSVKSPIQEDFRGFSAISKRRQTAVEKHISECEVSEQLREAKVKERRKTITSKLFREINLEKHLREMQANKKLNESSTSRQLRDRTIQIHNIVGKPLFPGNASTIKQRRNSTIEKPFSECKTKNQLHEGTTIRQRRKTVTANFFRGSHSESKKEDAIIKCKLCQAKFSFPQNLARHMSSHMGDLECKICAIPFTRYSLLIHMKEMHSELKEENVCQVANKKKEERNTRNGERKIPIDSEYQCQICKQTFFSKQRRIRHEGVHKGDLECKICRVKFTKFSLALHVNRFHPGAYDKELESEEKESETEKQLDETTSDEQIDNSEVKNQQHETNTDKPISERTASNKNIFRCKFCKHKSRNRSEKGNNKFAFRLTGRRNTTDDTISDRHEMVHRGNFECKICRIPFTKTSLERHEQRYHTNKRSNVILNQLRYKCPICKKSFHWPKTLARHRSVHQGSFRCEICRIPFKKSALKSHNRRYHQTSRRNSTDSDDTEDISSNELEQKDDLPNENENMAKKSPENVSVSEKRAAQSETTPRTNGNENENMARKSRENVSVAERRARQSETTQRTNGNENENMVRKSRENVSVAERRSRHSETTPRTNGIMPSEQVNNSGEFDCEICSTKYSKFTRKQHEANCNGKKKAEQKIAEESDKLVKERGKAQQPHAESESPRETRSSSSRRSSEASQNTNMSVTCDLCTKTCRSPHHYVMHYKVHTAGDVQCNVCFVKLTARALKSHKDFCLGKDTPQPNVPEESRGSSNDDGSEKTLSDQSDRSEPMESVENQSLQEDELLEEWQIVDEREFLERGENRSLRCDICGKNCRNSFILKKHKKSHTSGELKCNKCSMKISRNIFKSHREMCQGTKELLNGILLKSEPENTEEISMETSYNCDQCNESFVQPSSLEIHKKCHRKYSCNVCAKRFGEKKSLQCHKKLHIFECYVCKKAYPSTKKLQLHVEKHVVYEQWVDPINVFLSNWSPEASREILLNQPLVLVENLNINTIDLHFKPNKDTLIKDEVEIVEIIECNGENDNYIEYGGNGEHVGNVEHIGNGENVGNGENGTELPTINDLPNLSECNSKPIQIEQKLISSELLSDIDEIPIVMEQLPDTTTIYVDDNIESERDVVDLSSESDVSDILELFHCYFCDETFRSLEGLGVHVKTCSFCP</sequence>
<evidence type="ECO:0000256" key="4">
    <source>
        <dbReference type="ARBA" id="ARBA00022771"/>
    </source>
</evidence>
<keyword evidence="4 7" id="KW-0863">Zinc-finger</keyword>
<feature type="compositionally biased region" description="Basic and acidic residues" evidence="8">
    <location>
        <begin position="931"/>
        <end position="949"/>
    </location>
</feature>
<feature type="domain" description="C2H2-type" evidence="9">
    <location>
        <begin position="1324"/>
        <end position="1351"/>
    </location>
</feature>
<feature type="region of interest" description="Disordered" evidence="8">
    <location>
        <begin position="681"/>
        <end position="727"/>
    </location>
</feature>
<feature type="compositionally biased region" description="Basic and acidic residues" evidence="8">
    <location>
        <begin position="1150"/>
        <end position="1164"/>
    </location>
</feature>
<feature type="domain" description="C2H2-type" evidence="9">
    <location>
        <begin position="782"/>
        <end position="809"/>
    </location>
</feature>